<feature type="transmembrane region" description="Helical" evidence="1">
    <location>
        <begin position="127"/>
        <end position="155"/>
    </location>
</feature>
<keyword evidence="3" id="KW-1185">Reference proteome</keyword>
<feature type="transmembrane region" description="Helical" evidence="1">
    <location>
        <begin position="193"/>
        <end position="211"/>
    </location>
</feature>
<evidence type="ECO:0000313" key="3">
    <source>
        <dbReference type="Proteomes" id="UP000474024"/>
    </source>
</evidence>
<dbReference type="Proteomes" id="UP000474024">
    <property type="component" value="Unassembled WGS sequence"/>
</dbReference>
<evidence type="ECO:0000313" key="2">
    <source>
        <dbReference type="EMBL" id="MST75589.1"/>
    </source>
</evidence>
<keyword evidence="1" id="KW-0812">Transmembrane</keyword>
<protein>
    <submittedName>
        <fullName evidence="2">Uncharacterized protein</fullName>
    </submittedName>
</protein>
<dbReference type="AlphaFoldDB" id="A0A6L5YUG0"/>
<name>A0A6L5YUG0_9FIRM</name>
<reference evidence="2 3" key="1">
    <citation type="submission" date="2019-08" db="EMBL/GenBank/DDBJ databases">
        <title>In-depth cultivation of the pig gut microbiome towards novel bacterial diversity and tailored functional studies.</title>
        <authorList>
            <person name="Wylensek D."/>
            <person name="Hitch T.C.A."/>
            <person name="Clavel T."/>
        </authorList>
    </citation>
    <scope>NUCLEOTIDE SEQUENCE [LARGE SCALE GENOMIC DNA]</scope>
    <source>
        <strain evidence="2 3">MUC/MUC-530-WT-4D</strain>
    </source>
</reference>
<dbReference type="RefSeq" id="WP_154430556.1">
    <property type="nucleotide sequence ID" value="NZ_VUNI01000021.1"/>
</dbReference>
<feature type="transmembrane region" description="Helical" evidence="1">
    <location>
        <begin position="218"/>
        <end position="241"/>
    </location>
</feature>
<sequence>MTKLLEYKDKIIRFYENYETYMYPAFKFVIALITFLLINTNIGFMTAISTFPVALILALVCCLLPQNGTIWIAAFVIIADMYALSPEVALTAAVLLAVVYFVYFRFAPKDGMGALFTPIAFKLNIPYIMPVGTGLFGELYSVISVVCGTVVYYFLDGIHRNSTTLAAVVTEDKTGSTSKFSVSVGQLLGNKEMFLVIGIFVVTSIVVYFIRRTTMDHAWLIAIVSGVLIQALGLFAGYLILGITGKTVTLIIGAILSLVIGFILQFFFMNLDYARTERVQFEDDEYYYYVKAVPKKTVAVQEKTVKHFGNTASMGKRIDHSKQELSEEEEELARKVFAKELDIDEKYLK</sequence>
<proteinExistence type="predicted"/>
<gene>
    <name evidence="2" type="ORF">FYJ75_11265</name>
</gene>
<feature type="transmembrane region" description="Helical" evidence="1">
    <location>
        <begin position="21"/>
        <end position="38"/>
    </location>
</feature>
<comment type="caution">
    <text evidence="2">The sequence shown here is derived from an EMBL/GenBank/DDBJ whole genome shotgun (WGS) entry which is preliminary data.</text>
</comment>
<dbReference type="EMBL" id="VUNI01000021">
    <property type="protein sequence ID" value="MST75589.1"/>
    <property type="molecule type" value="Genomic_DNA"/>
</dbReference>
<feature type="transmembrane region" description="Helical" evidence="1">
    <location>
        <begin position="247"/>
        <end position="268"/>
    </location>
</feature>
<keyword evidence="1" id="KW-0472">Membrane</keyword>
<evidence type="ECO:0000256" key="1">
    <source>
        <dbReference type="SAM" id="Phobius"/>
    </source>
</evidence>
<organism evidence="2 3">
    <name type="scientific">Roseburia porci</name>
    <dbReference type="NCBI Taxonomy" id="2605790"/>
    <lineage>
        <taxon>Bacteria</taxon>
        <taxon>Bacillati</taxon>
        <taxon>Bacillota</taxon>
        <taxon>Clostridia</taxon>
        <taxon>Lachnospirales</taxon>
        <taxon>Lachnospiraceae</taxon>
        <taxon>Roseburia</taxon>
    </lineage>
</organism>
<accession>A0A6L5YUG0</accession>
<feature type="transmembrane region" description="Helical" evidence="1">
    <location>
        <begin position="90"/>
        <end position="106"/>
    </location>
</feature>
<keyword evidence="1" id="KW-1133">Transmembrane helix</keyword>